<dbReference type="EMBL" id="DS985250">
    <property type="protein sequence ID" value="EDV22088.1"/>
    <property type="molecule type" value="Genomic_DNA"/>
</dbReference>
<evidence type="ECO:0000313" key="2">
    <source>
        <dbReference type="Proteomes" id="UP000009022"/>
    </source>
</evidence>
<dbReference type="AlphaFoldDB" id="B3S575"/>
<dbReference type="HOGENOM" id="CLU_2136648_0_0_1"/>
<dbReference type="Proteomes" id="UP000009022">
    <property type="component" value="Unassembled WGS sequence"/>
</dbReference>
<reference evidence="1 2" key="1">
    <citation type="journal article" date="2008" name="Nature">
        <title>The Trichoplax genome and the nature of placozoans.</title>
        <authorList>
            <person name="Srivastava M."/>
            <person name="Begovic E."/>
            <person name="Chapman J."/>
            <person name="Putnam N.H."/>
            <person name="Hellsten U."/>
            <person name="Kawashima T."/>
            <person name="Kuo A."/>
            <person name="Mitros T."/>
            <person name="Salamov A."/>
            <person name="Carpenter M.L."/>
            <person name="Signorovitch A.Y."/>
            <person name="Moreno M.A."/>
            <person name="Kamm K."/>
            <person name="Grimwood J."/>
            <person name="Schmutz J."/>
            <person name="Shapiro H."/>
            <person name="Grigoriev I.V."/>
            <person name="Buss L.W."/>
            <person name="Schierwater B."/>
            <person name="Dellaporta S.L."/>
            <person name="Rokhsar D.S."/>
        </authorList>
    </citation>
    <scope>NUCLEOTIDE SEQUENCE [LARGE SCALE GENOMIC DNA]</scope>
    <source>
        <strain evidence="1 2">Grell-BS-1999</strain>
    </source>
</reference>
<gene>
    <name evidence="1" type="ORF">TRIADDRAFT_59224</name>
</gene>
<sequence length="113" mass="13097">MASFLDASEIIDPNITVQSNRVESKNSKELQLRKFTIQNFLSDFSSRHRLSHASSNENPCHDHSLESFPKWYLVDPDDTDDAIQDVEEDKTISILMIPFNRVRLQVLIYTTKI</sequence>
<dbReference type="InParanoid" id="B3S575"/>
<dbReference type="RefSeq" id="XP_002115243.1">
    <property type="nucleotide sequence ID" value="XM_002115207.1"/>
</dbReference>
<protein>
    <submittedName>
        <fullName evidence="1">Uncharacterized protein</fullName>
    </submittedName>
</protein>
<keyword evidence="2" id="KW-1185">Reference proteome</keyword>
<proteinExistence type="predicted"/>
<name>B3S575_TRIAD</name>
<dbReference type="KEGG" id="tad:TRIADDRAFT_59224"/>
<evidence type="ECO:0000313" key="1">
    <source>
        <dbReference type="EMBL" id="EDV22088.1"/>
    </source>
</evidence>
<dbReference type="CTD" id="6756456"/>
<dbReference type="GeneID" id="6756456"/>
<accession>B3S575</accession>
<organism evidence="1 2">
    <name type="scientific">Trichoplax adhaerens</name>
    <name type="common">Trichoplax reptans</name>
    <dbReference type="NCBI Taxonomy" id="10228"/>
    <lineage>
        <taxon>Eukaryota</taxon>
        <taxon>Metazoa</taxon>
        <taxon>Placozoa</taxon>
        <taxon>Uniplacotomia</taxon>
        <taxon>Trichoplacea</taxon>
        <taxon>Trichoplacidae</taxon>
        <taxon>Trichoplax</taxon>
    </lineage>
</organism>